<evidence type="ECO:0000313" key="3">
    <source>
        <dbReference type="Proteomes" id="UP001208540"/>
    </source>
</evidence>
<name>A0AAW5VLV5_9LEPT</name>
<evidence type="ECO:0000313" key="2">
    <source>
        <dbReference type="EMBL" id="MCW7531105.1"/>
    </source>
</evidence>
<evidence type="ECO:0000313" key="4">
    <source>
        <dbReference type="Proteomes" id="UP001208912"/>
    </source>
</evidence>
<sequence>MRRIEFLKNLSFTALLVAGIRNEIEAVSVPTHTSSLKKPPESISPYPMNVAEEITSSIISKIDKVGMELDFFLDMFAKELQTLYPFENNSKISNYRELYLASARSEVVFQLTILLVKVWQNLCLQYGLDGYDKKQLAIDSIQIQNAIIRFGKKFKVGEVDPFVIEDSNKSFPMRSSITCSVLWFGSQKKESIVSDTLAINVIKIGKEIKDLEGSSEYNQSFVSQLLAFTNQILFDLDSLRARWHQYSVRFYYLDFAQTKFENQQKMLSNADDRNKADISFLIQSLSLESAIRTIKERAFHMQSGVYHNLDRQNQQMVVSTLVQIVDQISNATRGKIDVIKRLRLVNQYGGIITVSTAAMATDSLPVLEEAILLLQKERKLHFP</sequence>
<gene>
    <name evidence="1" type="ORF">ND861_12875</name>
    <name evidence="2" type="ORF">ND862_12830</name>
</gene>
<evidence type="ECO:0000313" key="1">
    <source>
        <dbReference type="EMBL" id="MCW7527248.1"/>
    </source>
</evidence>
<dbReference type="EMBL" id="JAMQPL010000005">
    <property type="protein sequence ID" value="MCW7531105.1"/>
    <property type="molecule type" value="Genomic_DNA"/>
</dbReference>
<dbReference type="AlphaFoldDB" id="A0AAW5VLV5"/>
<dbReference type="Proteomes" id="UP001208540">
    <property type="component" value="Unassembled WGS sequence"/>
</dbReference>
<reference evidence="2 4" key="1">
    <citation type="submission" date="2022-06" db="EMBL/GenBank/DDBJ databases">
        <title>Leptospira isolates from biofilms formed at urban environments.</title>
        <authorList>
            <person name="Ribeiro P.S."/>
            <person name="Sousa T."/>
            <person name="Carvalho N."/>
            <person name="Aburjaile F."/>
            <person name="Neves F."/>
            <person name="Oliveira D."/>
            <person name="Blanco L."/>
            <person name="Lima J."/>
            <person name="Costa F."/>
            <person name="Brenig B."/>
            <person name="Soares S."/>
            <person name="Ramos R."/>
            <person name="Goes-Neto A."/>
            <person name="Matiuzzi M."/>
            <person name="Azevedo V."/>
            <person name="Ristow P."/>
        </authorList>
    </citation>
    <scope>NUCLEOTIDE SEQUENCE</scope>
    <source>
        <strain evidence="1 4">VSF19</strain>
        <strain evidence="2">VSF20</strain>
    </source>
</reference>
<keyword evidence="4" id="KW-1185">Reference proteome</keyword>
<dbReference type="Proteomes" id="UP001208912">
    <property type="component" value="Unassembled WGS sequence"/>
</dbReference>
<dbReference type="EMBL" id="JAMQPM010000005">
    <property type="protein sequence ID" value="MCW7527248.1"/>
    <property type="molecule type" value="Genomic_DNA"/>
</dbReference>
<organism evidence="2 3">
    <name type="scientific">Leptospira soteropolitanensis</name>
    <dbReference type="NCBI Taxonomy" id="2950025"/>
    <lineage>
        <taxon>Bacteria</taxon>
        <taxon>Pseudomonadati</taxon>
        <taxon>Spirochaetota</taxon>
        <taxon>Spirochaetia</taxon>
        <taxon>Leptospirales</taxon>
        <taxon>Leptospiraceae</taxon>
        <taxon>Leptospira</taxon>
    </lineage>
</organism>
<accession>A0AAW5VLV5</accession>
<protein>
    <submittedName>
        <fullName evidence="2">Uncharacterized protein</fullName>
    </submittedName>
</protein>
<comment type="caution">
    <text evidence="2">The sequence shown here is derived from an EMBL/GenBank/DDBJ whole genome shotgun (WGS) entry which is preliminary data.</text>
</comment>
<dbReference type="RefSeq" id="WP_265352242.1">
    <property type="nucleotide sequence ID" value="NZ_JAMQPL010000005.1"/>
</dbReference>
<proteinExistence type="predicted"/>